<dbReference type="Pfam" id="PF01881">
    <property type="entry name" value="Cas_Cas6_C"/>
    <property type="match status" value="1"/>
</dbReference>
<dbReference type="AlphaFoldDB" id="A0A251X6V7"/>
<protein>
    <recommendedName>
        <fullName evidence="1">CRISPR associated protein Cas6 C-terminal domain-containing protein</fullName>
    </recommendedName>
</protein>
<dbReference type="EMBL" id="MSLT01000018">
    <property type="protein sequence ID" value="OUD13070.1"/>
    <property type="molecule type" value="Genomic_DNA"/>
</dbReference>
<dbReference type="Gene3D" id="3.30.70.1900">
    <property type="match status" value="1"/>
</dbReference>
<evidence type="ECO:0000313" key="3">
    <source>
        <dbReference type="Proteomes" id="UP000194798"/>
    </source>
</evidence>
<feature type="domain" description="CRISPR associated protein Cas6 C-terminal" evidence="1">
    <location>
        <begin position="121"/>
        <end position="238"/>
    </location>
</feature>
<dbReference type="OrthoDB" id="9797488at2"/>
<comment type="caution">
    <text evidence="2">The sequence shown here is derived from an EMBL/GenBank/DDBJ whole genome shotgun (WGS) entry which is preliminary data.</text>
</comment>
<sequence length="240" mass="27151">MTGIRLYIDIPHDYRHAVIQHRDSVANVLTRALRRHGWQPTKNQPARWGFGVITKPVNKTDNPKQRLYKLQRVIVGSSDPEIAAALAQINADDLMEDTQAPGAGLDFSVAEIYSAPDWVETEAVNFYCVSPIRVSDPEHKIDTYLQTDDRFNLLLNRTMQTRFQRPFHLKFTPDNLYTRLHDGDITGHMAIKMKKGQPVILQGIIVPFLLTGPAEDLRDVWFSGLGRSSARGFGCVELAQ</sequence>
<gene>
    <name evidence="2" type="ORF">TPSD3_10490</name>
</gene>
<accession>A0A251X6V7</accession>
<dbReference type="Proteomes" id="UP000194798">
    <property type="component" value="Unassembled WGS sequence"/>
</dbReference>
<organism evidence="2 3">
    <name type="scientific">Thioflexithrix psekupsensis</name>
    <dbReference type="NCBI Taxonomy" id="1570016"/>
    <lineage>
        <taxon>Bacteria</taxon>
        <taxon>Pseudomonadati</taxon>
        <taxon>Pseudomonadota</taxon>
        <taxon>Gammaproteobacteria</taxon>
        <taxon>Thiotrichales</taxon>
        <taxon>Thioflexithrix</taxon>
    </lineage>
</organism>
<reference evidence="2 3" key="1">
    <citation type="submission" date="2016-12" db="EMBL/GenBank/DDBJ databases">
        <title>Thioflexothrix psekupsii D3 genome sequencing and assembly.</title>
        <authorList>
            <person name="Fomenkov A."/>
            <person name="Vincze T."/>
            <person name="Grabovich M."/>
            <person name="Anton B.P."/>
            <person name="Dubinina G."/>
            <person name="Orlova M."/>
            <person name="Belousova E."/>
            <person name="Roberts R.J."/>
        </authorList>
    </citation>
    <scope>NUCLEOTIDE SEQUENCE [LARGE SCALE GENOMIC DNA]</scope>
    <source>
        <strain evidence="2">D3</strain>
    </source>
</reference>
<dbReference type="RefSeq" id="WP_086488518.1">
    <property type="nucleotide sequence ID" value="NZ_MSLT01000018.1"/>
</dbReference>
<proteinExistence type="predicted"/>
<evidence type="ECO:0000259" key="1">
    <source>
        <dbReference type="Pfam" id="PF01881"/>
    </source>
</evidence>
<evidence type="ECO:0000313" key="2">
    <source>
        <dbReference type="EMBL" id="OUD13070.1"/>
    </source>
</evidence>
<keyword evidence="3" id="KW-1185">Reference proteome</keyword>
<name>A0A251X6V7_9GAMM</name>
<dbReference type="InterPro" id="IPR049435">
    <property type="entry name" value="Cas_Cas6_C"/>
</dbReference>